<comment type="subcellular location">
    <subcellularLocation>
        <location evidence="1">Nucleus</location>
    </subcellularLocation>
</comment>
<proteinExistence type="predicted"/>
<dbReference type="GeneID" id="126891605"/>
<dbReference type="SUPFAM" id="SSF46689">
    <property type="entry name" value="Homeodomain-like"/>
    <property type="match status" value="1"/>
</dbReference>
<dbReference type="InterPro" id="IPR009057">
    <property type="entry name" value="Homeodomain-like_sf"/>
</dbReference>
<keyword evidence="3" id="KW-1185">Reference proteome</keyword>
<organism evidence="2 3">
    <name type="scientific">Diabrotica virgifera virgifera</name>
    <name type="common">western corn rootworm</name>
    <dbReference type="NCBI Taxonomy" id="50390"/>
    <lineage>
        <taxon>Eukaryota</taxon>
        <taxon>Metazoa</taxon>
        <taxon>Ecdysozoa</taxon>
        <taxon>Arthropoda</taxon>
        <taxon>Hexapoda</taxon>
        <taxon>Insecta</taxon>
        <taxon>Pterygota</taxon>
        <taxon>Neoptera</taxon>
        <taxon>Endopterygota</taxon>
        <taxon>Coleoptera</taxon>
        <taxon>Polyphaga</taxon>
        <taxon>Cucujiformia</taxon>
        <taxon>Chrysomeloidea</taxon>
        <taxon>Chrysomelidae</taxon>
        <taxon>Galerucinae</taxon>
        <taxon>Diabroticina</taxon>
        <taxon>Diabroticites</taxon>
        <taxon>Diabrotica</taxon>
    </lineage>
</organism>
<accession>A0ABM5L2S2</accession>
<dbReference type="Gene3D" id="1.10.10.10">
    <property type="entry name" value="Winged helix-like DNA-binding domain superfamily/Winged helix DNA-binding domain"/>
    <property type="match status" value="1"/>
</dbReference>
<dbReference type="InterPro" id="IPR036388">
    <property type="entry name" value="WH-like_DNA-bd_sf"/>
</dbReference>
<name>A0ABM5L2S2_DIAVI</name>
<dbReference type="RefSeq" id="XP_050516744.1">
    <property type="nucleotide sequence ID" value="XM_050660787.1"/>
</dbReference>
<sequence>MNRQVISEFNRVRIVTLIEEGHTQVDVAVWVGVNQSDVSRIVKKYRETNSVSDRPKSGRPRIANNVQERFLTLTTRRNPSMTAPAIRRELQQAHIIVICDQTIRNRLYLAKFIYKKTIVCTKAYIRAEKDSTRMGQ</sequence>
<protein>
    <recommendedName>
        <fullName evidence="4">Protein GVQW3-like</fullName>
    </recommendedName>
</protein>
<evidence type="ECO:0000313" key="3">
    <source>
        <dbReference type="Proteomes" id="UP001652700"/>
    </source>
</evidence>
<evidence type="ECO:0000313" key="2">
    <source>
        <dbReference type="EnsemblMetazoa" id="XP_050516744.1"/>
    </source>
</evidence>
<dbReference type="EnsemblMetazoa" id="XM_050660787.1">
    <property type="protein sequence ID" value="XP_050516744.1"/>
    <property type="gene ID" value="LOC126891605"/>
</dbReference>
<dbReference type="Pfam" id="PF13565">
    <property type="entry name" value="HTH_32"/>
    <property type="match status" value="1"/>
</dbReference>
<evidence type="ECO:0000256" key="1">
    <source>
        <dbReference type="ARBA" id="ARBA00004123"/>
    </source>
</evidence>
<reference evidence="2" key="1">
    <citation type="submission" date="2025-05" db="UniProtKB">
        <authorList>
            <consortium name="EnsemblMetazoa"/>
        </authorList>
    </citation>
    <scope>IDENTIFICATION</scope>
</reference>
<evidence type="ECO:0008006" key="4">
    <source>
        <dbReference type="Google" id="ProtNLM"/>
    </source>
</evidence>
<dbReference type="Proteomes" id="UP001652700">
    <property type="component" value="Unplaced"/>
</dbReference>